<evidence type="ECO:0000256" key="3">
    <source>
        <dbReference type="ARBA" id="ARBA00022723"/>
    </source>
</evidence>
<organism evidence="9 10">
    <name type="scientific">Saccharopolyspora erythraea</name>
    <name type="common">Streptomyces erythraeus</name>
    <dbReference type="NCBI Taxonomy" id="1836"/>
    <lineage>
        <taxon>Bacteria</taxon>
        <taxon>Bacillati</taxon>
        <taxon>Actinomycetota</taxon>
        <taxon>Actinomycetes</taxon>
        <taxon>Pseudonocardiales</taxon>
        <taxon>Pseudonocardiaceae</taxon>
        <taxon>Saccharopolyspora</taxon>
    </lineage>
</organism>
<dbReference type="PANTHER" id="PTHR36923:SF3">
    <property type="entry name" value="FERREDOXIN"/>
    <property type="match status" value="1"/>
</dbReference>
<dbReference type="InterPro" id="IPR001080">
    <property type="entry name" value="3Fe4S_ferredoxin"/>
</dbReference>
<comment type="cofactor">
    <cofactor evidence="1">
        <name>[3Fe-4S] cluster</name>
        <dbReference type="ChEBI" id="CHEBI:21137"/>
    </cofactor>
</comment>
<keyword evidence="10" id="KW-1185">Reference proteome</keyword>
<gene>
    <name evidence="9" type="ORF">GCM10009533_05220</name>
</gene>
<evidence type="ECO:0000313" key="10">
    <source>
        <dbReference type="Proteomes" id="UP001500729"/>
    </source>
</evidence>
<accession>A0ABN1C0L5</accession>
<keyword evidence="2 8" id="KW-0813">Transport</keyword>
<evidence type="ECO:0000256" key="1">
    <source>
        <dbReference type="ARBA" id="ARBA00001927"/>
    </source>
</evidence>
<keyword evidence="7" id="KW-0003">3Fe-4S</keyword>
<evidence type="ECO:0000256" key="7">
    <source>
        <dbReference type="ARBA" id="ARBA00023291"/>
    </source>
</evidence>
<name>A0ABN1C0L5_SACER</name>
<dbReference type="RefSeq" id="WP_009947732.1">
    <property type="nucleotide sequence ID" value="NZ_BAAAGS010000002.1"/>
</dbReference>
<reference evidence="9 10" key="1">
    <citation type="journal article" date="2019" name="Int. J. Syst. Evol. Microbiol.">
        <title>The Global Catalogue of Microorganisms (GCM) 10K type strain sequencing project: providing services to taxonomists for standard genome sequencing and annotation.</title>
        <authorList>
            <consortium name="The Broad Institute Genomics Platform"/>
            <consortium name="The Broad Institute Genome Sequencing Center for Infectious Disease"/>
            <person name="Wu L."/>
            <person name="Ma J."/>
        </authorList>
    </citation>
    <scope>NUCLEOTIDE SEQUENCE [LARGE SCALE GENOMIC DNA]</scope>
    <source>
        <strain evidence="9 10">JCM 10303</strain>
    </source>
</reference>
<protein>
    <recommendedName>
        <fullName evidence="8">Ferredoxin</fullName>
    </recommendedName>
</protein>
<comment type="function">
    <text evidence="8">Ferredoxins are iron-sulfur proteins that transfer electrons in a wide variety of metabolic reactions.</text>
</comment>
<dbReference type="EMBL" id="BAAAGS010000002">
    <property type="protein sequence ID" value="GAA0509375.1"/>
    <property type="molecule type" value="Genomic_DNA"/>
</dbReference>
<evidence type="ECO:0000256" key="6">
    <source>
        <dbReference type="ARBA" id="ARBA00023014"/>
    </source>
</evidence>
<dbReference type="Pfam" id="PF13370">
    <property type="entry name" value="Fer4_13"/>
    <property type="match status" value="1"/>
</dbReference>
<dbReference type="Proteomes" id="UP001500729">
    <property type="component" value="Unassembled WGS sequence"/>
</dbReference>
<sequence length="74" mass="7618">MAWLVELDGDTCIGSGMCIGTAPDHFGVDEGGASCVLKERVEPADAVVDAAESCPVEAIKVRDAETGEVLAPLE</sequence>
<dbReference type="Gene3D" id="3.30.70.20">
    <property type="match status" value="1"/>
</dbReference>
<evidence type="ECO:0000256" key="2">
    <source>
        <dbReference type="ARBA" id="ARBA00022448"/>
    </source>
</evidence>
<evidence type="ECO:0000256" key="4">
    <source>
        <dbReference type="ARBA" id="ARBA00022982"/>
    </source>
</evidence>
<dbReference type="PRINTS" id="PR00352">
    <property type="entry name" value="3FE4SFRDOXIN"/>
</dbReference>
<dbReference type="SUPFAM" id="SSF54862">
    <property type="entry name" value="4Fe-4S ferredoxins"/>
    <property type="match status" value="1"/>
</dbReference>
<comment type="caution">
    <text evidence="9">The sequence shown here is derived from an EMBL/GenBank/DDBJ whole genome shotgun (WGS) entry which is preliminary data.</text>
</comment>
<evidence type="ECO:0000256" key="5">
    <source>
        <dbReference type="ARBA" id="ARBA00023004"/>
    </source>
</evidence>
<keyword evidence="6 8" id="KW-0411">Iron-sulfur</keyword>
<keyword evidence="5 8" id="KW-0408">Iron</keyword>
<evidence type="ECO:0000256" key="8">
    <source>
        <dbReference type="RuleBase" id="RU368020"/>
    </source>
</evidence>
<dbReference type="InterPro" id="IPR051269">
    <property type="entry name" value="Fe-S_cluster_ET"/>
</dbReference>
<proteinExistence type="predicted"/>
<keyword evidence="4 8" id="KW-0249">Electron transport</keyword>
<keyword evidence="3 8" id="KW-0479">Metal-binding</keyword>
<evidence type="ECO:0000313" key="9">
    <source>
        <dbReference type="EMBL" id="GAA0509375.1"/>
    </source>
</evidence>
<dbReference type="PANTHER" id="PTHR36923">
    <property type="entry name" value="FERREDOXIN"/>
    <property type="match status" value="1"/>
</dbReference>